<organism evidence="1 2">
    <name type="scientific">Araneus ventricosus</name>
    <name type="common">Orbweaver spider</name>
    <name type="synonym">Epeira ventricosa</name>
    <dbReference type="NCBI Taxonomy" id="182803"/>
    <lineage>
        <taxon>Eukaryota</taxon>
        <taxon>Metazoa</taxon>
        <taxon>Ecdysozoa</taxon>
        <taxon>Arthropoda</taxon>
        <taxon>Chelicerata</taxon>
        <taxon>Arachnida</taxon>
        <taxon>Araneae</taxon>
        <taxon>Araneomorphae</taxon>
        <taxon>Entelegynae</taxon>
        <taxon>Araneoidea</taxon>
        <taxon>Araneidae</taxon>
        <taxon>Araneus</taxon>
    </lineage>
</organism>
<protein>
    <submittedName>
        <fullName evidence="1">Uncharacterized protein</fullName>
    </submittedName>
</protein>
<reference evidence="1 2" key="1">
    <citation type="journal article" date="2019" name="Sci. Rep.">
        <title>Orb-weaving spider Araneus ventricosus genome elucidates the spidroin gene catalogue.</title>
        <authorList>
            <person name="Kono N."/>
            <person name="Nakamura H."/>
            <person name="Ohtoshi R."/>
            <person name="Moran D.A.P."/>
            <person name="Shinohara A."/>
            <person name="Yoshida Y."/>
            <person name="Fujiwara M."/>
            <person name="Mori M."/>
            <person name="Tomita M."/>
            <person name="Arakawa K."/>
        </authorList>
    </citation>
    <scope>NUCLEOTIDE SEQUENCE [LARGE SCALE GENOMIC DNA]</scope>
</reference>
<comment type="caution">
    <text evidence="1">The sequence shown here is derived from an EMBL/GenBank/DDBJ whole genome shotgun (WGS) entry which is preliminary data.</text>
</comment>
<dbReference type="Proteomes" id="UP000499080">
    <property type="component" value="Unassembled WGS sequence"/>
</dbReference>
<name>A0A4Y2EYP3_ARAVE</name>
<proteinExistence type="predicted"/>
<accession>A0A4Y2EYP3</accession>
<evidence type="ECO:0000313" key="1">
    <source>
        <dbReference type="EMBL" id="GBM33126.1"/>
    </source>
</evidence>
<dbReference type="AlphaFoldDB" id="A0A4Y2EYP3"/>
<dbReference type="EMBL" id="BGPR01000725">
    <property type="protein sequence ID" value="GBM33126.1"/>
    <property type="molecule type" value="Genomic_DNA"/>
</dbReference>
<evidence type="ECO:0000313" key="2">
    <source>
        <dbReference type="Proteomes" id="UP000499080"/>
    </source>
</evidence>
<gene>
    <name evidence="1" type="ORF">AVEN_56760_1</name>
</gene>
<keyword evidence="2" id="KW-1185">Reference proteome</keyword>
<sequence length="112" mass="12759">MLKSYVVAKRPPVSVAQKYPHWPGLLKKGVRPVEDQRGESRPTSMWRTGFIGRNEMIQALPEQGQLGRSRIDSSPRLVMSLQNGVSPRNKDQLPQSNELFDWRKGIEATSSW</sequence>